<protein>
    <recommendedName>
        <fullName evidence="5 6">Dephospho-CoA kinase</fullName>
        <ecNumber evidence="5 6">2.7.1.24</ecNumber>
    </recommendedName>
    <alternativeName>
        <fullName evidence="5">Dephosphocoenzyme A kinase</fullName>
    </alternativeName>
</protein>
<name>X5MLU1_9HYPH</name>
<dbReference type="InterPro" id="IPR027417">
    <property type="entry name" value="P-loop_NTPase"/>
</dbReference>
<dbReference type="AlphaFoldDB" id="X5MLU1"/>
<keyword evidence="5" id="KW-0963">Cytoplasm</keyword>
<keyword evidence="5 7" id="KW-0418">Kinase</keyword>
<evidence type="ECO:0000256" key="1">
    <source>
        <dbReference type="ARBA" id="ARBA00009018"/>
    </source>
</evidence>
<dbReference type="PATRIC" id="fig|1458461.3.peg.1565"/>
<evidence type="ECO:0000313" key="7">
    <source>
        <dbReference type="EMBL" id="CDO59780.1"/>
    </source>
</evidence>
<dbReference type="CDD" id="cd02022">
    <property type="entry name" value="DPCK"/>
    <property type="match status" value="1"/>
</dbReference>
<keyword evidence="8" id="KW-1185">Reference proteome</keyword>
<sequence length="206" mass="22333">MLLVGLTGSIGMGKSETAKMFAKLGIPVYDADAAVHAIYEKGGAAVEPLRAEFPDAIVDDAVDRVKLSKLVLNNKDELKKLESIVHPLVGATQLQFLKDASDANAPMAVLDIPLLYETGGEARVDAVVVVSAPADVQRARVLERPGMTVEKFEQILAKQVPDADKRAKADFVVETDKGLDHAFEQVQRITEDLKSWEATVLKERLG</sequence>
<dbReference type="RefSeq" id="WP_043950330.1">
    <property type="nucleotide sequence ID" value="NZ_HG966617.1"/>
</dbReference>
<evidence type="ECO:0000313" key="8">
    <source>
        <dbReference type="Proteomes" id="UP000032160"/>
    </source>
</evidence>
<dbReference type="UniPathway" id="UPA00241">
    <property type="reaction ID" value="UER00356"/>
</dbReference>
<comment type="function">
    <text evidence="5">Catalyzes the phosphorylation of the 3'-hydroxyl group of dephosphocoenzyme A to form coenzyme A.</text>
</comment>
<dbReference type="OrthoDB" id="9812943at2"/>
<dbReference type="Proteomes" id="UP000032160">
    <property type="component" value="Chromosome I"/>
</dbReference>
<accession>X5MLU1</accession>
<dbReference type="GO" id="GO:0004140">
    <property type="term" value="F:dephospho-CoA kinase activity"/>
    <property type="evidence" value="ECO:0007669"/>
    <property type="project" value="UniProtKB-UniRule"/>
</dbReference>
<keyword evidence="2 5" id="KW-0547">Nucleotide-binding</keyword>
<dbReference type="PANTHER" id="PTHR10695">
    <property type="entry name" value="DEPHOSPHO-COA KINASE-RELATED"/>
    <property type="match status" value="1"/>
</dbReference>
<dbReference type="InterPro" id="IPR001977">
    <property type="entry name" value="Depp_CoAkinase"/>
</dbReference>
<dbReference type="SUPFAM" id="SSF52540">
    <property type="entry name" value="P-loop containing nucleoside triphosphate hydrolases"/>
    <property type="match status" value="1"/>
</dbReference>
<dbReference type="EMBL" id="HG966617">
    <property type="protein sequence ID" value="CDO59780.1"/>
    <property type="molecule type" value="Genomic_DNA"/>
</dbReference>
<organism evidence="7 8">
    <name type="scientific">Candidatus Phaeomarinibacter ectocarpi</name>
    <dbReference type="NCBI Taxonomy" id="1458461"/>
    <lineage>
        <taxon>Bacteria</taxon>
        <taxon>Pseudomonadati</taxon>
        <taxon>Pseudomonadota</taxon>
        <taxon>Alphaproteobacteria</taxon>
        <taxon>Hyphomicrobiales</taxon>
        <taxon>Parvibaculaceae</taxon>
        <taxon>Candidatus Phaeomarinibacter</taxon>
    </lineage>
</organism>
<dbReference type="NCBIfam" id="TIGR00152">
    <property type="entry name" value="dephospho-CoA kinase"/>
    <property type="match status" value="1"/>
</dbReference>
<evidence type="ECO:0000256" key="4">
    <source>
        <dbReference type="ARBA" id="ARBA00022993"/>
    </source>
</evidence>
<dbReference type="HAMAP" id="MF_00376">
    <property type="entry name" value="Dephospho_CoA_kinase"/>
    <property type="match status" value="1"/>
</dbReference>
<dbReference type="STRING" id="1458461.BN1012_Phect1566"/>
<evidence type="ECO:0000256" key="3">
    <source>
        <dbReference type="ARBA" id="ARBA00022840"/>
    </source>
</evidence>
<evidence type="ECO:0000256" key="6">
    <source>
        <dbReference type="NCBIfam" id="TIGR00152"/>
    </source>
</evidence>
<comment type="subcellular location">
    <subcellularLocation>
        <location evidence="5">Cytoplasm</location>
    </subcellularLocation>
</comment>
<dbReference type="HOGENOM" id="CLU_057180_3_0_5"/>
<gene>
    <name evidence="5" type="primary">coaE</name>
    <name evidence="7" type="ORF">BN1012_Phect1566</name>
</gene>
<dbReference type="Gene3D" id="3.40.50.300">
    <property type="entry name" value="P-loop containing nucleotide triphosphate hydrolases"/>
    <property type="match status" value="1"/>
</dbReference>
<dbReference type="KEGG" id="pect:BN1012_Phect1566"/>
<keyword evidence="4 5" id="KW-0173">Coenzyme A biosynthesis</keyword>
<dbReference type="PANTHER" id="PTHR10695:SF46">
    <property type="entry name" value="BIFUNCTIONAL COENZYME A SYNTHASE-RELATED"/>
    <property type="match status" value="1"/>
</dbReference>
<feature type="binding site" evidence="5">
    <location>
        <begin position="11"/>
        <end position="16"/>
    </location>
    <ligand>
        <name>ATP</name>
        <dbReference type="ChEBI" id="CHEBI:30616"/>
    </ligand>
</feature>
<keyword evidence="5 7" id="KW-0808">Transferase</keyword>
<dbReference type="Pfam" id="PF01121">
    <property type="entry name" value="CoaE"/>
    <property type="match status" value="1"/>
</dbReference>
<comment type="pathway">
    <text evidence="5">Cofactor biosynthesis; coenzyme A biosynthesis; CoA from (R)-pantothenate: step 5/5.</text>
</comment>
<dbReference type="EC" id="2.7.1.24" evidence="5 6"/>
<dbReference type="GO" id="GO:0015937">
    <property type="term" value="P:coenzyme A biosynthetic process"/>
    <property type="evidence" value="ECO:0007669"/>
    <property type="project" value="UniProtKB-UniRule"/>
</dbReference>
<evidence type="ECO:0000256" key="2">
    <source>
        <dbReference type="ARBA" id="ARBA00022741"/>
    </source>
</evidence>
<reference evidence="7 8" key="1">
    <citation type="journal article" date="2014" name="Front. Genet.">
        <title>Genome and metabolic network of "Candidatus Phaeomarinobacter ectocarpi" Ec32, a new candidate genus of Alphaproteobacteria frequently associated with brown algae.</title>
        <authorList>
            <person name="Dittami S.M."/>
            <person name="Barbeyron T."/>
            <person name="Boyen C."/>
            <person name="Cambefort J."/>
            <person name="Collet G."/>
            <person name="Delage L."/>
            <person name="Gobet A."/>
            <person name="Groisillier A."/>
            <person name="Leblanc C."/>
            <person name="Michel G."/>
            <person name="Scornet D."/>
            <person name="Siegel A."/>
            <person name="Tapia J.E."/>
            <person name="Tonon T."/>
        </authorList>
    </citation>
    <scope>NUCLEOTIDE SEQUENCE [LARGE SCALE GENOMIC DNA]</scope>
    <source>
        <strain evidence="7 8">Ec32</strain>
    </source>
</reference>
<keyword evidence="3 5" id="KW-0067">ATP-binding</keyword>
<dbReference type="GO" id="GO:0005524">
    <property type="term" value="F:ATP binding"/>
    <property type="evidence" value="ECO:0007669"/>
    <property type="project" value="UniProtKB-UniRule"/>
</dbReference>
<evidence type="ECO:0000256" key="5">
    <source>
        <dbReference type="HAMAP-Rule" id="MF_00376"/>
    </source>
</evidence>
<dbReference type="PROSITE" id="PS51219">
    <property type="entry name" value="DPCK"/>
    <property type="match status" value="1"/>
</dbReference>
<proteinExistence type="inferred from homology"/>
<comment type="catalytic activity">
    <reaction evidence="5">
        <text>3'-dephospho-CoA + ATP = ADP + CoA + H(+)</text>
        <dbReference type="Rhea" id="RHEA:18245"/>
        <dbReference type="ChEBI" id="CHEBI:15378"/>
        <dbReference type="ChEBI" id="CHEBI:30616"/>
        <dbReference type="ChEBI" id="CHEBI:57287"/>
        <dbReference type="ChEBI" id="CHEBI:57328"/>
        <dbReference type="ChEBI" id="CHEBI:456216"/>
        <dbReference type="EC" id="2.7.1.24"/>
    </reaction>
</comment>
<comment type="similarity">
    <text evidence="1 5">Belongs to the CoaE family.</text>
</comment>
<dbReference type="GO" id="GO:0005737">
    <property type="term" value="C:cytoplasm"/>
    <property type="evidence" value="ECO:0007669"/>
    <property type="project" value="UniProtKB-SubCell"/>
</dbReference>